<evidence type="ECO:0000256" key="1">
    <source>
        <dbReference type="SAM" id="MobiDB-lite"/>
    </source>
</evidence>
<dbReference type="EMBL" id="GBRH01252526">
    <property type="protein sequence ID" value="JAD45369.1"/>
    <property type="molecule type" value="Transcribed_RNA"/>
</dbReference>
<feature type="region of interest" description="Disordered" evidence="1">
    <location>
        <begin position="1"/>
        <end position="30"/>
    </location>
</feature>
<feature type="compositionally biased region" description="Basic and acidic residues" evidence="1">
    <location>
        <begin position="19"/>
        <end position="30"/>
    </location>
</feature>
<dbReference type="AlphaFoldDB" id="A0A0A9A134"/>
<reference evidence="2" key="1">
    <citation type="submission" date="2014-09" db="EMBL/GenBank/DDBJ databases">
        <authorList>
            <person name="Magalhaes I.L.F."/>
            <person name="Oliveira U."/>
            <person name="Santos F.R."/>
            <person name="Vidigal T.H.D.A."/>
            <person name="Brescovit A.D."/>
            <person name="Santos A.J."/>
        </authorList>
    </citation>
    <scope>NUCLEOTIDE SEQUENCE</scope>
    <source>
        <tissue evidence="2">Shoot tissue taken approximately 20 cm above the soil surface</tissue>
    </source>
</reference>
<proteinExistence type="predicted"/>
<accession>A0A0A9A134</accession>
<organism evidence="2">
    <name type="scientific">Arundo donax</name>
    <name type="common">Giant reed</name>
    <name type="synonym">Donax arundinaceus</name>
    <dbReference type="NCBI Taxonomy" id="35708"/>
    <lineage>
        <taxon>Eukaryota</taxon>
        <taxon>Viridiplantae</taxon>
        <taxon>Streptophyta</taxon>
        <taxon>Embryophyta</taxon>
        <taxon>Tracheophyta</taxon>
        <taxon>Spermatophyta</taxon>
        <taxon>Magnoliopsida</taxon>
        <taxon>Liliopsida</taxon>
        <taxon>Poales</taxon>
        <taxon>Poaceae</taxon>
        <taxon>PACMAD clade</taxon>
        <taxon>Arundinoideae</taxon>
        <taxon>Arundineae</taxon>
        <taxon>Arundo</taxon>
    </lineage>
</organism>
<name>A0A0A9A134_ARUDO</name>
<evidence type="ECO:0000313" key="2">
    <source>
        <dbReference type="EMBL" id="JAD45369.1"/>
    </source>
</evidence>
<reference evidence="2" key="2">
    <citation type="journal article" date="2015" name="Data Brief">
        <title>Shoot transcriptome of the giant reed, Arundo donax.</title>
        <authorList>
            <person name="Barrero R.A."/>
            <person name="Guerrero F.D."/>
            <person name="Moolhuijzen P."/>
            <person name="Goolsby J.A."/>
            <person name="Tidwell J."/>
            <person name="Bellgard S.E."/>
            <person name="Bellgard M.I."/>
        </authorList>
    </citation>
    <scope>NUCLEOTIDE SEQUENCE</scope>
    <source>
        <tissue evidence="2">Shoot tissue taken approximately 20 cm above the soil surface</tissue>
    </source>
</reference>
<sequence>MEAASCRRCPIASPSRRRQGADHSREGAER</sequence>
<protein>
    <submittedName>
        <fullName evidence="2">Uncharacterized protein</fullName>
    </submittedName>
</protein>